<evidence type="ECO:0000259" key="4">
    <source>
        <dbReference type="Pfam" id="PF02902"/>
    </source>
</evidence>
<dbReference type="GO" id="GO:0008234">
    <property type="term" value="F:cysteine-type peptidase activity"/>
    <property type="evidence" value="ECO:0007669"/>
    <property type="project" value="InterPro"/>
</dbReference>
<dbReference type="EMBL" id="SSTE01018943">
    <property type="protein sequence ID" value="KAA0037319.1"/>
    <property type="molecule type" value="Genomic_DNA"/>
</dbReference>
<organism evidence="6 8">
    <name type="scientific">Cucumis melo var. makuwa</name>
    <name type="common">Oriental melon</name>
    <dbReference type="NCBI Taxonomy" id="1194695"/>
    <lineage>
        <taxon>Eukaryota</taxon>
        <taxon>Viridiplantae</taxon>
        <taxon>Streptophyta</taxon>
        <taxon>Embryophyta</taxon>
        <taxon>Tracheophyta</taxon>
        <taxon>Spermatophyta</taxon>
        <taxon>Magnoliopsida</taxon>
        <taxon>eudicotyledons</taxon>
        <taxon>Gunneridae</taxon>
        <taxon>Pentapetalae</taxon>
        <taxon>rosids</taxon>
        <taxon>fabids</taxon>
        <taxon>Cucurbitales</taxon>
        <taxon>Cucurbitaceae</taxon>
        <taxon>Benincaseae</taxon>
        <taxon>Cucumis</taxon>
    </lineage>
</organism>
<keyword evidence="3" id="KW-0378">Hydrolase</keyword>
<protein>
    <submittedName>
        <fullName evidence="6">Ulp1-like peptidase</fullName>
    </submittedName>
</protein>
<evidence type="ECO:0000256" key="1">
    <source>
        <dbReference type="ARBA" id="ARBA00005234"/>
    </source>
</evidence>
<dbReference type="InterPro" id="IPR038765">
    <property type="entry name" value="Papain-like_cys_pep_sf"/>
</dbReference>
<dbReference type="AlphaFoldDB" id="A0A5D3DKH6"/>
<evidence type="ECO:0000313" key="8">
    <source>
        <dbReference type="Proteomes" id="UP000321947"/>
    </source>
</evidence>
<evidence type="ECO:0000256" key="3">
    <source>
        <dbReference type="ARBA" id="ARBA00022801"/>
    </source>
</evidence>
<evidence type="ECO:0000313" key="6">
    <source>
        <dbReference type="EMBL" id="TYK24115.1"/>
    </source>
</evidence>
<name>A0A5D3DKH6_CUCMM</name>
<reference evidence="7 8" key="1">
    <citation type="submission" date="2019-08" db="EMBL/GenBank/DDBJ databases">
        <title>Draft genome sequences of two oriental melons (Cucumis melo L. var makuwa).</title>
        <authorList>
            <person name="Kwon S.-Y."/>
        </authorList>
    </citation>
    <scope>NUCLEOTIDE SEQUENCE [LARGE SCALE GENOMIC DNA]</scope>
    <source>
        <strain evidence="8">cv. Chang Bougi</strain>
        <strain evidence="7">cv. SW 3</strain>
        <tissue evidence="6">Leaf</tissue>
    </source>
</reference>
<sequence>MAPLDQAVQILEVPPSISIVNEESQLQTIRKLNGQTQQHLNLWTEEDLEYYFNTTLGDFQDKQGWGDVNYVIGCINIREHWLAIAADIRKCKIYVFDSMPNYVRKKLVDKDLEMSARCIPSLAIEIGMNLHSKHFEYSPWSVVRSNTTFSVHWIV</sequence>
<keyword evidence="2" id="KW-0645">Protease</keyword>
<dbReference type="OrthoDB" id="1834277at2759"/>
<feature type="domain" description="Ubiquitin-like protease family profile" evidence="4">
    <location>
        <begin position="49"/>
        <end position="148"/>
    </location>
</feature>
<dbReference type="Proteomes" id="UP000321947">
    <property type="component" value="Unassembled WGS sequence"/>
</dbReference>
<dbReference type="EMBL" id="SSTD01004048">
    <property type="protein sequence ID" value="TYK24115.1"/>
    <property type="molecule type" value="Genomic_DNA"/>
</dbReference>
<evidence type="ECO:0000313" key="5">
    <source>
        <dbReference type="EMBL" id="KAA0037319.1"/>
    </source>
</evidence>
<comment type="similarity">
    <text evidence="1">Belongs to the peptidase C48 family.</text>
</comment>
<comment type="caution">
    <text evidence="6">The sequence shown here is derived from an EMBL/GenBank/DDBJ whole genome shotgun (WGS) entry which is preliminary data.</text>
</comment>
<dbReference type="Gene3D" id="3.40.395.10">
    <property type="entry name" value="Adenoviral Proteinase, Chain A"/>
    <property type="match status" value="1"/>
</dbReference>
<dbReference type="SUPFAM" id="SSF54001">
    <property type="entry name" value="Cysteine proteinases"/>
    <property type="match status" value="1"/>
</dbReference>
<evidence type="ECO:0000313" key="7">
    <source>
        <dbReference type="Proteomes" id="UP000321393"/>
    </source>
</evidence>
<accession>A0A5D3DKH6</accession>
<gene>
    <name evidence="6" type="ORF">E5676_scaffold610G00100</name>
    <name evidence="5" type="ORF">E6C27_scaffold278G00060</name>
</gene>
<evidence type="ECO:0000256" key="2">
    <source>
        <dbReference type="ARBA" id="ARBA00022670"/>
    </source>
</evidence>
<proteinExistence type="inferred from homology"/>
<dbReference type="Pfam" id="PF02902">
    <property type="entry name" value="Peptidase_C48"/>
    <property type="match status" value="1"/>
</dbReference>
<dbReference type="GO" id="GO:0006508">
    <property type="term" value="P:proteolysis"/>
    <property type="evidence" value="ECO:0007669"/>
    <property type="project" value="UniProtKB-KW"/>
</dbReference>
<dbReference type="InterPro" id="IPR003653">
    <property type="entry name" value="Peptidase_C48_C"/>
</dbReference>
<dbReference type="Proteomes" id="UP000321393">
    <property type="component" value="Unassembled WGS sequence"/>
</dbReference>